<name>A0A1S8CKK4_9GAMM</name>
<dbReference type="EMBL" id="MOXD01000006">
    <property type="protein sequence ID" value="OMQ22326.1"/>
    <property type="molecule type" value="Genomic_DNA"/>
</dbReference>
<organism evidence="1 2">
    <name type="scientific">Serratia oryzae</name>
    <dbReference type="NCBI Taxonomy" id="2034155"/>
    <lineage>
        <taxon>Bacteria</taxon>
        <taxon>Pseudomonadati</taxon>
        <taxon>Pseudomonadota</taxon>
        <taxon>Gammaproteobacteria</taxon>
        <taxon>Enterobacterales</taxon>
        <taxon>Yersiniaceae</taxon>
        <taxon>Serratia</taxon>
    </lineage>
</organism>
<comment type="caution">
    <text evidence="1">The sequence shown here is derived from an EMBL/GenBank/DDBJ whole genome shotgun (WGS) entry which is preliminary data.</text>
</comment>
<accession>A0A1S8CKK4</accession>
<proteinExistence type="predicted"/>
<dbReference type="AlphaFoldDB" id="A0A1S8CKK4"/>
<protein>
    <submittedName>
        <fullName evidence="1">Uncharacterized protein</fullName>
    </submittedName>
</protein>
<evidence type="ECO:0000313" key="1">
    <source>
        <dbReference type="EMBL" id="OMQ22326.1"/>
    </source>
</evidence>
<dbReference type="Proteomes" id="UP000216021">
    <property type="component" value="Unassembled WGS sequence"/>
</dbReference>
<keyword evidence="2" id="KW-1185">Reference proteome</keyword>
<evidence type="ECO:0000313" key="2">
    <source>
        <dbReference type="Proteomes" id="UP000216021"/>
    </source>
</evidence>
<dbReference type="STRING" id="2034155.BMI79_12485"/>
<gene>
    <name evidence="1" type="ORF">BMI79_12485</name>
</gene>
<reference evidence="1 2" key="1">
    <citation type="submission" date="2016-11" db="EMBL/GenBank/DDBJ databases">
        <title>Rahnella oryzae sp. nov., isolated from rice root.</title>
        <authorList>
            <person name="Zhang X.-X."/>
            <person name="Zhang J."/>
        </authorList>
    </citation>
    <scope>NUCLEOTIDE SEQUENCE [LARGE SCALE GENOMIC DNA]</scope>
    <source>
        <strain evidence="1 2">J11-6</strain>
    </source>
</reference>
<sequence length="69" mass="7873">MINEKNFLNRNEVVKKLTNWRLIDSLLPSATQVSLFNHVIIGYHPAASRIQQGLALAYPFAIMCYKPLT</sequence>